<evidence type="ECO:0000313" key="4">
    <source>
        <dbReference type="Proteomes" id="UP000664405"/>
    </source>
</evidence>
<keyword evidence="2" id="KW-0472">Membrane</keyword>
<gene>
    <name evidence="3" type="ORF">JF547_15355</name>
</gene>
<comment type="caution">
    <text evidence="3">The sequence shown here is derived from an EMBL/GenBank/DDBJ whole genome shotgun (WGS) entry which is preliminary data.</text>
</comment>
<sequence length="381" mass="41297">MNGNRQTASFVKPGIGKPHLGKPHLGKTDRHSGQNARRRLPIWGVIAGNGVMATSFWLLGAGGMLAKLVLLVFWVLMVAGSLRTIRLGPGLLTGLLILAGLTGLIMFGIGAGDEKIRLIGNLMMVPVGLVAGAVIGRDCLRILMPAMLFYLILSSSFYLTHEGARLNHAFLFLGFFTLCSVCNFGHRRWLMMATAGAVFLSQTRIAVIAMLINAIGLVRFSRAMTWIAGWILVGIVAGGVMAYLPRLVMTHDSGRLAFWKMFAEIWRDGSDGQRWLGFGAGSVEEILSQTASFGSFGALHNDHFRILFETGIVGALLWGTGWAFVILMVRQTRLAVCILLSVFVTMITDNSLNYGHYLICCAIAAGISAQEGKNGEPVRND</sequence>
<dbReference type="Proteomes" id="UP000664405">
    <property type="component" value="Unassembled WGS sequence"/>
</dbReference>
<feature type="transmembrane region" description="Helical" evidence="2">
    <location>
        <begin position="306"/>
        <end position="325"/>
    </location>
</feature>
<keyword evidence="3" id="KW-0436">Ligase</keyword>
<reference evidence="3" key="1">
    <citation type="submission" date="2020-12" db="EMBL/GenBank/DDBJ databases">
        <title>Oil enriched cultivation method for isolating marine PHA-producing bacteria.</title>
        <authorList>
            <person name="Zheng W."/>
            <person name="Yu S."/>
            <person name="Huang Y."/>
        </authorList>
    </citation>
    <scope>NUCLEOTIDE SEQUENCE</scope>
    <source>
        <strain evidence="3">SY-2-3</strain>
    </source>
</reference>
<name>A0A8I1SKD2_9PROT</name>
<dbReference type="RefSeq" id="WP_206927929.1">
    <property type="nucleotide sequence ID" value="NZ_JAEKJW010000003.1"/>
</dbReference>
<keyword evidence="2" id="KW-0812">Transmembrane</keyword>
<feature type="transmembrane region" description="Helical" evidence="2">
    <location>
        <begin position="223"/>
        <end position="244"/>
    </location>
</feature>
<proteinExistence type="predicted"/>
<dbReference type="AlphaFoldDB" id="A0A8I1SKD2"/>
<feature type="region of interest" description="Disordered" evidence="1">
    <location>
        <begin position="1"/>
        <end position="34"/>
    </location>
</feature>
<feature type="transmembrane region" description="Helical" evidence="2">
    <location>
        <begin position="197"/>
        <end position="217"/>
    </location>
</feature>
<protein>
    <submittedName>
        <fullName evidence="3">O-antigen ligase family protein</fullName>
    </submittedName>
</protein>
<organism evidence="3 4">
    <name type="scientific">Thalassospira povalilytica</name>
    <dbReference type="NCBI Taxonomy" id="732237"/>
    <lineage>
        <taxon>Bacteria</taxon>
        <taxon>Pseudomonadati</taxon>
        <taxon>Pseudomonadota</taxon>
        <taxon>Alphaproteobacteria</taxon>
        <taxon>Rhodospirillales</taxon>
        <taxon>Thalassospiraceae</taxon>
        <taxon>Thalassospira</taxon>
    </lineage>
</organism>
<feature type="transmembrane region" description="Helical" evidence="2">
    <location>
        <begin position="166"/>
        <end position="185"/>
    </location>
</feature>
<accession>A0A8I1SKD2</accession>
<evidence type="ECO:0000256" key="1">
    <source>
        <dbReference type="SAM" id="MobiDB-lite"/>
    </source>
</evidence>
<evidence type="ECO:0000256" key="2">
    <source>
        <dbReference type="SAM" id="Phobius"/>
    </source>
</evidence>
<keyword evidence="2" id="KW-1133">Transmembrane helix</keyword>
<feature type="transmembrane region" description="Helical" evidence="2">
    <location>
        <begin position="142"/>
        <end position="160"/>
    </location>
</feature>
<dbReference type="GO" id="GO:0016874">
    <property type="term" value="F:ligase activity"/>
    <property type="evidence" value="ECO:0007669"/>
    <property type="project" value="UniProtKB-KW"/>
</dbReference>
<evidence type="ECO:0000313" key="3">
    <source>
        <dbReference type="EMBL" id="MBN8197844.1"/>
    </source>
</evidence>
<dbReference type="EMBL" id="JAEKJW010000003">
    <property type="protein sequence ID" value="MBN8197844.1"/>
    <property type="molecule type" value="Genomic_DNA"/>
</dbReference>
<feature type="transmembrane region" description="Helical" evidence="2">
    <location>
        <begin position="118"/>
        <end position="135"/>
    </location>
</feature>
<feature type="transmembrane region" description="Helical" evidence="2">
    <location>
        <begin position="65"/>
        <end position="85"/>
    </location>
</feature>
<feature type="transmembrane region" description="Helical" evidence="2">
    <location>
        <begin position="92"/>
        <end position="112"/>
    </location>
</feature>